<proteinExistence type="predicted"/>
<dbReference type="OrthoDB" id="792024at2"/>
<dbReference type="AlphaFoldDB" id="A0A0C1FKG3"/>
<dbReference type="Proteomes" id="UP000031246">
    <property type="component" value="Unassembled WGS sequence"/>
</dbReference>
<dbReference type="EMBL" id="JSYN01000015">
    <property type="protein sequence ID" value="KIA93402.1"/>
    <property type="molecule type" value="Genomic_DNA"/>
</dbReference>
<reference evidence="1 2" key="1">
    <citation type="submission" date="2014-10" db="EMBL/GenBank/DDBJ databases">
        <title>Pedobacter Kyungheensis.</title>
        <authorList>
            <person name="Anderson B.M."/>
            <person name="Newman J.D."/>
        </authorList>
    </citation>
    <scope>NUCLEOTIDE SEQUENCE [LARGE SCALE GENOMIC DNA]</scope>
    <source>
        <strain evidence="1 2">KACC 16221</strain>
    </source>
</reference>
<evidence type="ECO:0000313" key="1">
    <source>
        <dbReference type="EMBL" id="KIA93402.1"/>
    </source>
</evidence>
<evidence type="ECO:0000313" key="2">
    <source>
        <dbReference type="Proteomes" id="UP000031246"/>
    </source>
</evidence>
<protein>
    <submittedName>
        <fullName evidence="1">Uncharacterized protein</fullName>
    </submittedName>
</protein>
<accession>A0A0C1FKG3</accession>
<name>A0A0C1FKG3_9SPHI</name>
<gene>
    <name evidence="1" type="ORF">OC25_13300</name>
</gene>
<organism evidence="1 2">
    <name type="scientific">Pedobacter kyungheensis</name>
    <dbReference type="NCBI Taxonomy" id="1069985"/>
    <lineage>
        <taxon>Bacteria</taxon>
        <taxon>Pseudomonadati</taxon>
        <taxon>Bacteroidota</taxon>
        <taxon>Sphingobacteriia</taxon>
        <taxon>Sphingobacteriales</taxon>
        <taxon>Sphingobacteriaceae</taxon>
        <taxon>Pedobacter</taxon>
    </lineage>
</organism>
<sequence>MDNRVKQALSASINKYAEVSATNVAGFETELVAAFELDVNFLDKVTAFDAVFDSHPKFEELREVFFDLLMVNFFSNDVQKLEDDYLESDEWANIEEETIERGTELLNLLLYIKECKDEDLDPELGDFLKEFLLVEDDEFQDEFEIYEELISNQQLAESSVEEICKTAAKLNISEEMQELFVPFMVFFLDVEGSRETEKELIQFSSNKAFDAASYTLITTINN</sequence>
<dbReference type="RefSeq" id="WP_039476793.1">
    <property type="nucleotide sequence ID" value="NZ_JSYN01000015.1"/>
</dbReference>
<comment type="caution">
    <text evidence="1">The sequence shown here is derived from an EMBL/GenBank/DDBJ whole genome shotgun (WGS) entry which is preliminary data.</text>
</comment>
<keyword evidence="2" id="KW-1185">Reference proteome</keyword>